<keyword evidence="6 8" id="KW-0315">Glutamine amidotransferase</keyword>
<dbReference type="Pfam" id="PF00733">
    <property type="entry name" value="Asn_synthase"/>
    <property type="match status" value="1"/>
</dbReference>
<keyword evidence="13" id="KW-1185">Reference proteome</keyword>
<evidence type="ECO:0000256" key="5">
    <source>
        <dbReference type="ARBA" id="ARBA00022840"/>
    </source>
</evidence>
<comment type="similarity">
    <text evidence="2">Belongs to the asparagine synthetase family.</text>
</comment>
<dbReference type="GO" id="GO:0006529">
    <property type="term" value="P:asparagine biosynthetic process"/>
    <property type="evidence" value="ECO:0007669"/>
    <property type="project" value="UniProtKB-KW"/>
</dbReference>
<dbReference type="EMBL" id="WWNE01000006">
    <property type="protein sequence ID" value="NBG65801.1"/>
    <property type="molecule type" value="Genomic_DNA"/>
</dbReference>
<dbReference type="SUPFAM" id="SSF56235">
    <property type="entry name" value="N-terminal nucleophile aminohydrolases (Ntn hydrolases)"/>
    <property type="match status" value="1"/>
</dbReference>
<evidence type="ECO:0000256" key="4">
    <source>
        <dbReference type="ARBA" id="ARBA00022741"/>
    </source>
</evidence>
<dbReference type="RefSeq" id="WP_160632762.1">
    <property type="nucleotide sequence ID" value="NZ_WWNE01000006.1"/>
</dbReference>
<dbReference type="GO" id="GO:0005524">
    <property type="term" value="F:ATP binding"/>
    <property type="evidence" value="ECO:0007669"/>
    <property type="project" value="UniProtKB-KW"/>
</dbReference>
<reference evidence="12 13" key="1">
    <citation type="submission" date="2019-12" db="EMBL/GenBank/DDBJ databases">
        <authorList>
            <person name="Zhao J."/>
        </authorList>
    </citation>
    <scope>NUCLEOTIDE SEQUENCE [LARGE SCALE GENOMIC DNA]</scope>
    <source>
        <strain evidence="12 13">S-15</strain>
    </source>
</reference>
<protein>
    <recommendedName>
        <fullName evidence="3">asparagine synthase (glutamine-hydrolyzing)</fullName>
        <ecNumber evidence="3">6.3.5.4</ecNumber>
    </recommendedName>
</protein>
<evidence type="ECO:0000256" key="7">
    <source>
        <dbReference type="ARBA" id="ARBA00048741"/>
    </source>
</evidence>
<dbReference type="Proteomes" id="UP000470771">
    <property type="component" value="Unassembled WGS sequence"/>
</dbReference>
<evidence type="ECO:0000259" key="11">
    <source>
        <dbReference type="PROSITE" id="PS51278"/>
    </source>
</evidence>
<name>A0A6N9NK01_9FLAO</name>
<dbReference type="EC" id="6.3.5.4" evidence="3"/>
<dbReference type="InterPro" id="IPR051786">
    <property type="entry name" value="ASN_synthetase/amidase"/>
</dbReference>
<dbReference type="InterPro" id="IPR014729">
    <property type="entry name" value="Rossmann-like_a/b/a_fold"/>
</dbReference>
<evidence type="ECO:0000256" key="2">
    <source>
        <dbReference type="ARBA" id="ARBA00005752"/>
    </source>
</evidence>
<dbReference type="PANTHER" id="PTHR43284">
    <property type="entry name" value="ASPARAGINE SYNTHETASE (GLUTAMINE-HYDROLYZING)"/>
    <property type="match status" value="1"/>
</dbReference>
<dbReference type="PANTHER" id="PTHR43284:SF1">
    <property type="entry name" value="ASPARAGINE SYNTHETASE"/>
    <property type="match status" value="1"/>
</dbReference>
<dbReference type="InterPro" id="IPR001962">
    <property type="entry name" value="Asn_synthase"/>
</dbReference>
<dbReference type="CDD" id="cd01991">
    <property type="entry name" value="Asn_synthase_B_C"/>
    <property type="match status" value="1"/>
</dbReference>
<dbReference type="InterPro" id="IPR017932">
    <property type="entry name" value="GATase_2_dom"/>
</dbReference>
<evidence type="ECO:0000313" key="13">
    <source>
        <dbReference type="Proteomes" id="UP000470771"/>
    </source>
</evidence>
<evidence type="ECO:0000256" key="9">
    <source>
        <dbReference type="PIRSR" id="PIRSR001589-2"/>
    </source>
</evidence>
<dbReference type="InterPro" id="IPR029055">
    <property type="entry name" value="Ntn_hydrolases_N"/>
</dbReference>
<evidence type="ECO:0000313" key="12">
    <source>
        <dbReference type="EMBL" id="NBG65801.1"/>
    </source>
</evidence>
<feature type="active site" description="For GATase activity" evidence="8">
    <location>
        <position position="2"/>
    </location>
</feature>
<evidence type="ECO:0000256" key="6">
    <source>
        <dbReference type="ARBA" id="ARBA00022962"/>
    </source>
</evidence>
<proteinExistence type="inferred from homology"/>
<dbReference type="GO" id="GO:0004066">
    <property type="term" value="F:asparagine synthase (glutamine-hydrolyzing) activity"/>
    <property type="evidence" value="ECO:0007669"/>
    <property type="project" value="UniProtKB-EC"/>
</dbReference>
<sequence>MCGICGCFTFKDRDFLNIDYLKLATKKLEKRGPDAEGIYTEGNIGLGHRRLSIIDTSEHANQPFTDETGRYTIVFNGEIFNYSVLKQKLINFGCEFRTSSDTEVLLQMFIHYKEKCLTFLNGFFAFAIYDNQSKELFLARDRFGIKPLIYYKDETHFIFSSNLDSLLSFPIKRELDHTSLNIYLQLNYLPEPHSFIQSVKKLESGSYAIISKEGKIQMDTFYQLEIANELPSSKILDYQSAQKKLMSILEESVQQRMIADVPLGTFLSGGIDSSIITALASQASNKTLETFSIGFKDEPLYDETKYAELVANKYQTNHHTFKLSNTDLLESFHDYIHHIDEPFADSSALAVNILSRETKKHVTVALSGDGADEVFSGYRKHMAEYQARNGHFRNKLVTGLGPIWQYLPQSRNSKAGNLFRKLSKFNDGLQLSPKDRYWAWASLLDEAAVTNLLIKETPKNTYFSRKDNLLSAIKGIDFNEVLLSDVKMVLKGDMLKKVDSMSMRNGLEVRVPFLDHRLVEFAFSLPSHYKIDGKMKKKILQDAGRHLLPHEIYNRPKHGFEVPLVKWFNKELKPLIHEELLSDKFIKDQNLFNLKSVNELKSKLQSNYPGDSPATVFALLIFNNWWKKYLS</sequence>
<evidence type="ECO:0000256" key="1">
    <source>
        <dbReference type="ARBA" id="ARBA00005187"/>
    </source>
</evidence>
<dbReference type="NCBIfam" id="TIGR01536">
    <property type="entry name" value="asn_synth_AEB"/>
    <property type="match status" value="1"/>
</dbReference>
<dbReference type="SUPFAM" id="SSF52402">
    <property type="entry name" value="Adenine nucleotide alpha hydrolases-like"/>
    <property type="match status" value="1"/>
</dbReference>
<dbReference type="Pfam" id="PF13537">
    <property type="entry name" value="GATase_7"/>
    <property type="match status" value="1"/>
</dbReference>
<feature type="binding site" evidence="9">
    <location>
        <position position="293"/>
    </location>
    <ligand>
        <name>ATP</name>
        <dbReference type="ChEBI" id="CHEBI:30616"/>
    </ligand>
</feature>
<dbReference type="PROSITE" id="PS51278">
    <property type="entry name" value="GATASE_TYPE_2"/>
    <property type="match status" value="1"/>
</dbReference>
<feature type="binding site" evidence="9">
    <location>
        <begin position="367"/>
        <end position="368"/>
    </location>
    <ligand>
        <name>ATP</name>
        <dbReference type="ChEBI" id="CHEBI:30616"/>
    </ligand>
</feature>
<dbReference type="GO" id="GO:0005829">
    <property type="term" value="C:cytosol"/>
    <property type="evidence" value="ECO:0007669"/>
    <property type="project" value="TreeGrafter"/>
</dbReference>
<dbReference type="InterPro" id="IPR006426">
    <property type="entry name" value="Asn_synth_AEB"/>
</dbReference>
<keyword evidence="8" id="KW-0061">Asparagine biosynthesis</keyword>
<keyword evidence="12" id="KW-0436">Ligase</keyword>
<dbReference type="CDD" id="cd00712">
    <property type="entry name" value="AsnB"/>
    <property type="match status" value="1"/>
</dbReference>
<feature type="domain" description="Glutamine amidotransferase type-2" evidence="11">
    <location>
        <begin position="2"/>
        <end position="213"/>
    </location>
</feature>
<comment type="catalytic activity">
    <reaction evidence="7">
        <text>L-aspartate + L-glutamine + ATP + H2O = L-asparagine + L-glutamate + AMP + diphosphate + H(+)</text>
        <dbReference type="Rhea" id="RHEA:12228"/>
        <dbReference type="ChEBI" id="CHEBI:15377"/>
        <dbReference type="ChEBI" id="CHEBI:15378"/>
        <dbReference type="ChEBI" id="CHEBI:29985"/>
        <dbReference type="ChEBI" id="CHEBI:29991"/>
        <dbReference type="ChEBI" id="CHEBI:30616"/>
        <dbReference type="ChEBI" id="CHEBI:33019"/>
        <dbReference type="ChEBI" id="CHEBI:58048"/>
        <dbReference type="ChEBI" id="CHEBI:58359"/>
        <dbReference type="ChEBI" id="CHEBI:456215"/>
        <dbReference type="EC" id="6.3.5.4"/>
    </reaction>
</comment>
<dbReference type="Gene3D" id="3.40.50.620">
    <property type="entry name" value="HUPs"/>
    <property type="match status" value="1"/>
</dbReference>
<accession>A0A6N9NK01</accession>
<keyword evidence="5 9" id="KW-0067">ATP-binding</keyword>
<evidence type="ECO:0000256" key="10">
    <source>
        <dbReference type="PIRSR" id="PIRSR001589-3"/>
    </source>
</evidence>
<organism evidence="12 13">
    <name type="scientific">Acidiluteibacter ferrifornacis</name>
    <dbReference type="NCBI Taxonomy" id="2692424"/>
    <lineage>
        <taxon>Bacteria</taxon>
        <taxon>Pseudomonadati</taxon>
        <taxon>Bacteroidota</taxon>
        <taxon>Flavobacteriia</taxon>
        <taxon>Flavobacteriales</taxon>
        <taxon>Cryomorphaceae</taxon>
        <taxon>Acidiluteibacter</taxon>
    </lineage>
</organism>
<evidence type="ECO:0000256" key="8">
    <source>
        <dbReference type="PIRSR" id="PIRSR001589-1"/>
    </source>
</evidence>
<evidence type="ECO:0000256" key="3">
    <source>
        <dbReference type="ARBA" id="ARBA00012737"/>
    </source>
</evidence>
<dbReference type="PIRSF" id="PIRSF001589">
    <property type="entry name" value="Asn_synthetase_glu-h"/>
    <property type="match status" value="1"/>
</dbReference>
<gene>
    <name evidence="12" type="primary">asnB</name>
    <name evidence="12" type="ORF">GQN54_06700</name>
</gene>
<dbReference type="Gene3D" id="3.60.20.10">
    <property type="entry name" value="Glutamine Phosphoribosylpyrophosphate, subunit 1, domain 1"/>
    <property type="match status" value="1"/>
</dbReference>
<comment type="caution">
    <text evidence="12">The sequence shown here is derived from an EMBL/GenBank/DDBJ whole genome shotgun (WGS) entry which is preliminary data.</text>
</comment>
<feature type="binding site" evidence="9">
    <location>
        <position position="101"/>
    </location>
    <ligand>
        <name>L-glutamine</name>
        <dbReference type="ChEBI" id="CHEBI:58359"/>
    </ligand>
</feature>
<dbReference type="InterPro" id="IPR033738">
    <property type="entry name" value="AsnB_N"/>
</dbReference>
<comment type="pathway">
    <text evidence="1">Amino-acid biosynthesis; L-asparagine biosynthesis; L-asparagine from L-aspartate (L-Gln route): step 1/1.</text>
</comment>
<keyword evidence="8" id="KW-0028">Amino-acid biosynthesis</keyword>
<keyword evidence="4 9" id="KW-0547">Nucleotide-binding</keyword>
<feature type="site" description="Important for beta-aspartyl-AMP intermediate formation" evidence="10">
    <location>
        <position position="369"/>
    </location>
</feature>
<dbReference type="AlphaFoldDB" id="A0A6N9NK01"/>